<dbReference type="Proteomes" id="UP000310200">
    <property type="component" value="Unassembled WGS sequence"/>
</dbReference>
<gene>
    <name evidence="11" type="ORF">DBV15_01975</name>
</gene>
<dbReference type="CDD" id="cd00707">
    <property type="entry name" value="Pancreat_lipase_like"/>
    <property type="match status" value="1"/>
</dbReference>
<sequence>MRVPMALTVLAASFLMTRVCTHIIAWRETRREGPIRDAIESGAAAEYNKDDCVWRHDRDVCPDPDVHVYLYTPGRPRRLLDPLEQSDWLRQDYEPTKDSAILIHGYAGGDDALPMAILRDAYLRNGSYNVFLVDWGALCARPCYPAAVANVRPVARCLAGTLTTLRHLGLPIARTTCVGHSLGAHICGIMANYLLFRMHRIIGLDPARPLVRPGLVNRLDAGDADFVEVMHTNAGYYGEVGRVGHVDFCVNGGKVQPFCADREMYQLCSHLWAVCFMAQSVDDGGTSLIAESCSRRCPSGPRTAARAGEYVTMGQHTPINVRGSFCFSNPDPPYCPRYWNGHGDERCCIPEVTSKEEIEENDVNEMHLPVALTILASSFLITRVCTHIIAWRETRREGPIRDAIESGAAAEYNKDDCVWRHDNDVCPDPDVHVYLYSPGHPRGRLLNPLKQSDCRLRKDYDPTKDSAIVIHGYAGPSTIMSLKDAYLKNGSYNVFLVDWGALCARPCYAAAAWNIRPVAKCLAGTLTTLRDLGLPIARTTCVGHSMGAHICGVMTDYLSFRMHRIIGLDPARVLVRPGEVNRLNTGDADFVEVMHTNAGGHGEVGCVGDVDFFMNGGTMQPFCANQTTYPQPLERATCSHLYAVCYMAQSVDDGGRSLIAKSCRCPSGPRTAAAVIGDTFAGLVEHVMVWIRYITNTRHAVRAGEYVTIGEDTPINVRGPFCFNNPVPPYCPKYWNGHGDERCCIPEILEQVPPK</sequence>
<name>A0A4S2KJ26_9HYME</name>
<dbReference type="InterPro" id="IPR033906">
    <property type="entry name" value="Lipase_N"/>
</dbReference>
<dbReference type="EMBL" id="QBLH01002112">
    <property type="protein sequence ID" value="TGZ49565.1"/>
    <property type="molecule type" value="Genomic_DNA"/>
</dbReference>
<dbReference type="PANTHER" id="PTHR11610">
    <property type="entry name" value="LIPASE"/>
    <property type="match status" value="1"/>
</dbReference>
<comment type="subcellular location">
    <subcellularLocation>
        <location evidence="2">Secreted</location>
    </subcellularLocation>
</comment>
<dbReference type="Pfam" id="PF00151">
    <property type="entry name" value="Lipase"/>
    <property type="match status" value="2"/>
</dbReference>
<keyword evidence="7" id="KW-1015">Disulfide bond</keyword>
<dbReference type="InterPro" id="IPR013818">
    <property type="entry name" value="Lipase"/>
</dbReference>
<evidence type="ECO:0000256" key="8">
    <source>
        <dbReference type="RuleBase" id="RU004262"/>
    </source>
</evidence>
<dbReference type="GO" id="GO:0016042">
    <property type="term" value="P:lipid catabolic process"/>
    <property type="evidence" value="ECO:0007669"/>
    <property type="project" value="TreeGrafter"/>
</dbReference>
<dbReference type="GO" id="GO:0008970">
    <property type="term" value="F:phospholipase A1 activity"/>
    <property type="evidence" value="ECO:0007669"/>
    <property type="project" value="UniProtKB-EC"/>
</dbReference>
<dbReference type="GO" id="GO:0017171">
    <property type="term" value="F:serine hydrolase activity"/>
    <property type="evidence" value="ECO:0007669"/>
    <property type="project" value="TreeGrafter"/>
</dbReference>
<feature type="signal peptide" evidence="9">
    <location>
        <begin position="1"/>
        <end position="21"/>
    </location>
</feature>
<evidence type="ECO:0000256" key="3">
    <source>
        <dbReference type="ARBA" id="ARBA00010701"/>
    </source>
</evidence>
<protein>
    <recommendedName>
        <fullName evidence="4">phospholipase A1</fullName>
        <ecNumber evidence="4">3.1.1.32</ecNumber>
    </recommendedName>
</protein>
<accession>A0A4S2KJ26</accession>
<evidence type="ECO:0000259" key="10">
    <source>
        <dbReference type="Pfam" id="PF00151"/>
    </source>
</evidence>
<evidence type="ECO:0000256" key="9">
    <source>
        <dbReference type="SAM" id="SignalP"/>
    </source>
</evidence>
<dbReference type="STRING" id="300112.A0A4S2KJ26"/>
<evidence type="ECO:0000256" key="6">
    <source>
        <dbReference type="ARBA" id="ARBA00022801"/>
    </source>
</evidence>
<dbReference type="InterPro" id="IPR029058">
    <property type="entry name" value="AB_hydrolase_fold"/>
</dbReference>
<feature type="domain" description="Lipase" evidence="10">
    <location>
        <begin position="430"/>
        <end position="653"/>
    </location>
</feature>
<reference evidence="11 12" key="1">
    <citation type="journal article" date="2019" name="Philos. Trans. R. Soc. Lond., B, Biol. Sci.">
        <title>Ant behaviour and brain gene expression of defending hosts depend on the ecological success of the intruding social parasite.</title>
        <authorList>
            <person name="Kaur R."/>
            <person name="Stoldt M."/>
            <person name="Jongepier E."/>
            <person name="Feldmeyer B."/>
            <person name="Menzel F."/>
            <person name="Bornberg-Bauer E."/>
            <person name="Foitzik S."/>
        </authorList>
    </citation>
    <scope>NUCLEOTIDE SEQUENCE [LARGE SCALE GENOMIC DNA]</scope>
    <source>
        <tissue evidence="11">Whole body</tissue>
    </source>
</reference>
<proteinExistence type="inferred from homology"/>
<feature type="domain" description="Lipase" evidence="10">
    <location>
        <begin position="64"/>
        <end position="268"/>
    </location>
</feature>
<organism evidence="11 12">
    <name type="scientific">Temnothorax longispinosus</name>
    <dbReference type="NCBI Taxonomy" id="300112"/>
    <lineage>
        <taxon>Eukaryota</taxon>
        <taxon>Metazoa</taxon>
        <taxon>Ecdysozoa</taxon>
        <taxon>Arthropoda</taxon>
        <taxon>Hexapoda</taxon>
        <taxon>Insecta</taxon>
        <taxon>Pterygota</taxon>
        <taxon>Neoptera</taxon>
        <taxon>Endopterygota</taxon>
        <taxon>Hymenoptera</taxon>
        <taxon>Apocrita</taxon>
        <taxon>Aculeata</taxon>
        <taxon>Formicoidea</taxon>
        <taxon>Formicidae</taxon>
        <taxon>Myrmicinae</taxon>
        <taxon>Temnothorax</taxon>
    </lineage>
</organism>
<comment type="catalytic activity">
    <reaction evidence="1">
        <text>a 1,2-diacyl-sn-glycero-3-phosphocholine + H2O = a 2-acyl-sn-glycero-3-phosphocholine + a fatty acid + H(+)</text>
        <dbReference type="Rhea" id="RHEA:18689"/>
        <dbReference type="ChEBI" id="CHEBI:15377"/>
        <dbReference type="ChEBI" id="CHEBI:15378"/>
        <dbReference type="ChEBI" id="CHEBI:28868"/>
        <dbReference type="ChEBI" id="CHEBI:57643"/>
        <dbReference type="ChEBI" id="CHEBI:57875"/>
        <dbReference type="EC" id="3.1.1.32"/>
    </reaction>
</comment>
<evidence type="ECO:0000256" key="5">
    <source>
        <dbReference type="ARBA" id="ARBA00022525"/>
    </source>
</evidence>
<evidence type="ECO:0000256" key="2">
    <source>
        <dbReference type="ARBA" id="ARBA00004613"/>
    </source>
</evidence>
<evidence type="ECO:0000313" key="11">
    <source>
        <dbReference type="EMBL" id="TGZ49565.1"/>
    </source>
</evidence>
<comment type="similarity">
    <text evidence="3 8">Belongs to the AB hydrolase superfamily. Lipase family.</text>
</comment>
<dbReference type="PANTHER" id="PTHR11610:SF172">
    <property type="entry name" value="LIPASE MEMBER H-A-LIKE PROTEIN"/>
    <property type="match status" value="1"/>
</dbReference>
<evidence type="ECO:0000313" key="12">
    <source>
        <dbReference type="Proteomes" id="UP000310200"/>
    </source>
</evidence>
<evidence type="ECO:0000256" key="4">
    <source>
        <dbReference type="ARBA" id="ARBA00013179"/>
    </source>
</evidence>
<evidence type="ECO:0000256" key="1">
    <source>
        <dbReference type="ARBA" id="ARBA00000111"/>
    </source>
</evidence>
<keyword evidence="9" id="KW-0732">Signal</keyword>
<keyword evidence="5" id="KW-0964">Secreted</keyword>
<dbReference type="InterPro" id="IPR000734">
    <property type="entry name" value="TAG_lipase"/>
</dbReference>
<evidence type="ECO:0000256" key="7">
    <source>
        <dbReference type="ARBA" id="ARBA00023157"/>
    </source>
</evidence>
<dbReference type="Gene3D" id="3.40.50.1820">
    <property type="entry name" value="alpha/beta hydrolase"/>
    <property type="match status" value="2"/>
</dbReference>
<dbReference type="SUPFAM" id="SSF53474">
    <property type="entry name" value="alpha/beta-Hydrolases"/>
    <property type="match status" value="2"/>
</dbReference>
<dbReference type="GO" id="GO:0005615">
    <property type="term" value="C:extracellular space"/>
    <property type="evidence" value="ECO:0007669"/>
    <property type="project" value="TreeGrafter"/>
</dbReference>
<dbReference type="EC" id="3.1.1.32" evidence="4"/>
<dbReference type="AlphaFoldDB" id="A0A4S2KJ26"/>
<feature type="chain" id="PRO_5020256479" description="phospholipase A1" evidence="9">
    <location>
        <begin position="22"/>
        <end position="755"/>
    </location>
</feature>
<comment type="caution">
    <text evidence="11">The sequence shown here is derived from an EMBL/GenBank/DDBJ whole genome shotgun (WGS) entry which is preliminary data.</text>
</comment>
<keyword evidence="6" id="KW-0378">Hydrolase</keyword>
<keyword evidence="12" id="KW-1185">Reference proteome</keyword>